<evidence type="ECO:0000256" key="2">
    <source>
        <dbReference type="ARBA" id="ARBA00023015"/>
    </source>
</evidence>
<evidence type="ECO:0000313" key="8">
    <source>
        <dbReference type="EMBL" id="MFC3766536.1"/>
    </source>
</evidence>
<dbReference type="RefSeq" id="WP_205118018.1">
    <property type="nucleotide sequence ID" value="NZ_JAFBCM010000001.1"/>
</dbReference>
<dbReference type="InterPro" id="IPR036388">
    <property type="entry name" value="WH-like_DNA-bd_sf"/>
</dbReference>
<organism evidence="8 9">
    <name type="scientific">Tenggerimyces flavus</name>
    <dbReference type="NCBI Taxonomy" id="1708749"/>
    <lineage>
        <taxon>Bacteria</taxon>
        <taxon>Bacillati</taxon>
        <taxon>Actinomycetota</taxon>
        <taxon>Actinomycetes</taxon>
        <taxon>Propionibacteriales</taxon>
        <taxon>Nocardioidaceae</taxon>
        <taxon>Tenggerimyces</taxon>
    </lineage>
</organism>
<reference evidence="9" key="1">
    <citation type="journal article" date="2019" name="Int. J. Syst. Evol. Microbiol.">
        <title>The Global Catalogue of Microorganisms (GCM) 10K type strain sequencing project: providing services to taxonomists for standard genome sequencing and annotation.</title>
        <authorList>
            <consortium name="The Broad Institute Genomics Platform"/>
            <consortium name="The Broad Institute Genome Sequencing Center for Infectious Disease"/>
            <person name="Wu L."/>
            <person name="Ma J."/>
        </authorList>
    </citation>
    <scope>NUCLEOTIDE SEQUENCE [LARGE SCALE GENOMIC DNA]</scope>
    <source>
        <strain evidence="9">CGMCC 4.7241</strain>
    </source>
</reference>
<sequence length="204" mass="22829">MATAVGILRNQAQARPNASADAEIVQKSRTEPERFGAIFDRYFAEIHGYLARRLTKDIADDLAAETFLAAFRQRDRYDAERGDVRAWLYGIATNLIKRHRRVELRAYHAIERLGPQKDTDSHEERTTERVDAQSIQRQLAGALARLNAGDRDVLLLVALAGLSYTEVAQALDIAYGTVCSRLNRARKHVRQSLGGADPTREAQG</sequence>
<dbReference type="Gene3D" id="1.10.10.10">
    <property type="entry name" value="Winged helix-like DNA-binding domain superfamily/Winged helix DNA-binding domain"/>
    <property type="match status" value="1"/>
</dbReference>
<evidence type="ECO:0000256" key="3">
    <source>
        <dbReference type="ARBA" id="ARBA00023082"/>
    </source>
</evidence>
<evidence type="ECO:0000256" key="5">
    <source>
        <dbReference type="ARBA" id="ARBA00023163"/>
    </source>
</evidence>
<dbReference type="InterPro" id="IPR013249">
    <property type="entry name" value="RNA_pol_sigma70_r4_t2"/>
</dbReference>
<dbReference type="PANTHER" id="PTHR43133:SF8">
    <property type="entry name" value="RNA POLYMERASE SIGMA FACTOR HI_1459-RELATED"/>
    <property type="match status" value="1"/>
</dbReference>
<comment type="caution">
    <text evidence="8">The sequence shown here is derived from an EMBL/GenBank/DDBJ whole genome shotgun (WGS) entry which is preliminary data.</text>
</comment>
<keyword evidence="4" id="KW-0238">DNA-binding</keyword>
<dbReference type="PANTHER" id="PTHR43133">
    <property type="entry name" value="RNA POLYMERASE ECF-TYPE SIGMA FACTO"/>
    <property type="match status" value="1"/>
</dbReference>
<dbReference type="InterPro" id="IPR013325">
    <property type="entry name" value="RNA_pol_sigma_r2"/>
</dbReference>
<gene>
    <name evidence="8" type="ORF">ACFOUW_37310</name>
</gene>
<keyword evidence="9" id="KW-1185">Reference proteome</keyword>
<dbReference type="NCBIfam" id="TIGR02937">
    <property type="entry name" value="sigma70-ECF"/>
    <property type="match status" value="1"/>
</dbReference>
<comment type="similarity">
    <text evidence="1">Belongs to the sigma-70 factor family. ECF subfamily.</text>
</comment>
<proteinExistence type="inferred from homology"/>
<dbReference type="Pfam" id="PF08281">
    <property type="entry name" value="Sigma70_r4_2"/>
    <property type="match status" value="1"/>
</dbReference>
<accession>A0ABV7YP75</accession>
<dbReference type="SUPFAM" id="SSF88946">
    <property type="entry name" value="Sigma2 domain of RNA polymerase sigma factors"/>
    <property type="match status" value="1"/>
</dbReference>
<dbReference type="InterPro" id="IPR039425">
    <property type="entry name" value="RNA_pol_sigma-70-like"/>
</dbReference>
<dbReference type="Gene3D" id="1.10.1740.10">
    <property type="match status" value="1"/>
</dbReference>
<dbReference type="SUPFAM" id="SSF88659">
    <property type="entry name" value="Sigma3 and sigma4 domains of RNA polymerase sigma factors"/>
    <property type="match status" value="1"/>
</dbReference>
<dbReference type="InterPro" id="IPR013324">
    <property type="entry name" value="RNA_pol_sigma_r3/r4-like"/>
</dbReference>
<evidence type="ECO:0000313" key="9">
    <source>
        <dbReference type="Proteomes" id="UP001595699"/>
    </source>
</evidence>
<protein>
    <submittedName>
        <fullName evidence="8">RNA polymerase sigma factor</fullName>
    </submittedName>
</protein>
<evidence type="ECO:0000256" key="1">
    <source>
        <dbReference type="ARBA" id="ARBA00010641"/>
    </source>
</evidence>
<name>A0ABV7YP75_9ACTN</name>
<evidence type="ECO:0000259" key="7">
    <source>
        <dbReference type="Pfam" id="PF08281"/>
    </source>
</evidence>
<dbReference type="Proteomes" id="UP001595699">
    <property type="component" value="Unassembled WGS sequence"/>
</dbReference>
<dbReference type="InterPro" id="IPR014284">
    <property type="entry name" value="RNA_pol_sigma-70_dom"/>
</dbReference>
<evidence type="ECO:0000259" key="6">
    <source>
        <dbReference type="Pfam" id="PF04542"/>
    </source>
</evidence>
<dbReference type="Pfam" id="PF04542">
    <property type="entry name" value="Sigma70_r2"/>
    <property type="match status" value="1"/>
</dbReference>
<dbReference type="InterPro" id="IPR007627">
    <property type="entry name" value="RNA_pol_sigma70_r2"/>
</dbReference>
<evidence type="ECO:0000256" key="4">
    <source>
        <dbReference type="ARBA" id="ARBA00023125"/>
    </source>
</evidence>
<feature type="domain" description="RNA polymerase sigma-70 region 2" evidence="6">
    <location>
        <begin position="39"/>
        <end position="101"/>
    </location>
</feature>
<feature type="domain" description="RNA polymerase sigma factor 70 region 4 type 2" evidence="7">
    <location>
        <begin position="137"/>
        <end position="188"/>
    </location>
</feature>
<keyword evidence="3" id="KW-0731">Sigma factor</keyword>
<keyword evidence="2" id="KW-0805">Transcription regulation</keyword>
<keyword evidence="5" id="KW-0804">Transcription</keyword>
<dbReference type="EMBL" id="JBHRZH010000056">
    <property type="protein sequence ID" value="MFC3766536.1"/>
    <property type="molecule type" value="Genomic_DNA"/>
</dbReference>